<dbReference type="PANTHER" id="PTHR44591:SF3">
    <property type="entry name" value="RESPONSE REGULATORY DOMAIN-CONTAINING PROTEIN"/>
    <property type="match status" value="1"/>
</dbReference>
<dbReference type="Gene3D" id="3.40.50.2300">
    <property type="match status" value="1"/>
</dbReference>
<keyword evidence="4" id="KW-0804">Transcription</keyword>
<keyword evidence="1 5" id="KW-0597">Phosphoprotein</keyword>
<dbReference type="PANTHER" id="PTHR44591">
    <property type="entry name" value="STRESS RESPONSE REGULATOR PROTEIN 1"/>
    <property type="match status" value="1"/>
</dbReference>
<comment type="caution">
    <text evidence="7">The sequence shown here is derived from an EMBL/GenBank/DDBJ whole genome shotgun (WGS) entry which is preliminary data.</text>
</comment>
<dbReference type="EMBL" id="QZKI01000111">
    <property type="protein sequence ID" value="RJP66756.1"/>
    <property type="molecule type" value="Genomic_DNA"/>
</dbReference>
<dbReference type="FunFam" id="3.40.50.2300:FF:000018">
    <property type="entry name" value="DNA-binding transcriptional regulator NtrC"/>
    <property type="match status" value="1"/>
</dbReference>
<name>A0A419ESW4_9BACT</name>
<reference evidence="7 8" key="1">
    <citation type="journal article" date="2017" name="ISME J.">
        <title>Energy and carbon metabolisms in a deep terrestrial subsurface fluid microbial community.</title>
        <authorList>
            <person name="Momper L."/>
            <person name="Jungbluth S.P."/>
            <person name="Lee M.D."/>
            <person name="Amend J.P."/>
        </authorList>
    </citation>
    <scope>NUCLEOTIDE SEQUENCE [LARGE SCALE GENOMIC DNA]</scope>
    <source>
        <strain evidence="7">SURF_17</strain>
    </source>
</reference>
<gene>
    <name evidence="7" type="ORF">C4532_15505</name>
</gene>
<dbReference type="SMART" id="SM00448">
    <property type="entry name" value="REC"/>
    <property type="match status" value="1"/>
</dbReference>
<evidence type="ECO:0000256" key="1">
    <source>
        <dbReference type="ARBA" id="ARBA00022553"/>
    </source>
</evidence>
<dbReference type="InterPro" id="IPR011006">
    <property type="entry name" value="CheY-like_superfamily"/>
</dbReference>
<protein>
    <submittedName>
        <fullName evidence="7">Response regulator</fullName>
    </submittedName>
</protein>
<evidence type="ECO:0000313" key="7">
    <source>
        <dbReference type="EMBL" id="RJP66756.1"/>
    </source>
</evidence>
<proteinExistence type="predicted"/>
<feature type="modified residue" description="4-aspartylphosphate" evidence="5">
    <location>
        <position position="55"/>
    </location>
</feature>
<dbReference type="PROSITE" id="PS50110">
    <property type="entry name" value="RESPONSE_REGULATORY"/>
    <property type="match status" value="1"/>
</dbReference>
<keyword evidence="3" id="KW-0805">Transcription regulation</keyword>
<organism evidence="7 8">
    <name type="scientific">Candidatus Abyssobacteria bacterium SURF_17</name>
    <dbReference type="NCBI Taxonomy" id="2093361"/>
    <lineage>
        <taxon>Bacteria</taxon>
        <taxon>Pseudomonadati</taxon>
        <taxon>Candidatus Hydrogenedentota</taxon>
        <taxon>Candidatus Abyssobacteria</taxon>
    </lineage>
</organism>
<dbReference type="CDD" id="cd00156">
    <property type="entry name" value="REC"/>
    <property type="match status" value="1"/>
</dbReference>
<dbReference type="Proteomes" id="UP000285961">
    <property type="component" value="Unassembled WGS sequence"/>
</dbReference>
<feature type="domain" description="Response regulatory" evidence="6">
    <location>
        <begin position="6"/>
        <end position="120"/>
    </location>
</feature>
<dbReference type="InterPro" id="IPR001789">
    <property type="entry name" value="Sig_transdc_resp-reg_receiver"/>
</dbReference>
<dbReference type="GO" id="GO:0000160">
    <property type="term" value="P:phosphorelay signal transduction system"/>
    <property type="evidence" value="ECO:0007669"/>
    <property type="project" value="UniProtKB-KW"/>
</dbReference>
<dbReference type="SUPFAM" id="SSF52172">
    <property type="entry name" value="CheY-like"/>
    <property type="match status" value="1"/>
</dbReference>
<dbReference type="AlphaFoldDB" id="A0A419ESW4"/>
<dbReference type="InterPro" id="IPR050595">
    <property type="entry name" value="Bact_response_regulator"/>
</dbReference>
<keyword evidence="2" id="KW-0902">Two-component regulatory system</keyword>
<accession>A0A419ESW4</accession>
<evidence type="ECO:0000256" key="2">
    <source>
        <dbReference type="ARBA" id="ARBA00023012"/>
    </source>
</evidence>
<evidence type="ECO:0000256" key="5">
    <source>
        <dbReference type="PROSITE-ProRule" id="PRU00169"/>
    </source>
</evidence>
<evidence type="ECO:0000256" key="4">
    <source>
        <dbReference type="ARBA" id="ARBA00023163"/>
    </source>
</evidence>
<sequence>MTEKQKILLVDDDPEFRRAMKKLFEKSGYDVTAAGDGEEALEALGKSRFDLIISDLRMPRLDGIELMEEIKRKKVNVPVIFITGYGEVESYMDAMNLGAFEYINKPVKGQEILSVARKALETCGGSRRISGA</sequence>
<dbReference type="Pfam" id="PF00072">
    <property type="entry name" value="Response_reg"/>
    <property type="match status" value="1"/>
</dbReference>
<evidence type="ECO:0000259" key="6">
    <source>
        <dbReference type="PROSITE" id="PS50110"/>
    </source>
</evidence>
<evidence type="ECO:0000256" key="3">
    <source>
        <dbReference type="ARBA" id="ARBA00023015"/>
    </source>
</evidence>
<evidence type="ECO:0000313" key="8">
    <source>
        <dbReference type="Proteomes" id="UP000285961"/>
    </source>
</evidence>